<dbReference type="Gene3D" id="1.10.287.380">
    <property type="entry name" value="Valyl-tRNA synthetase, C-terminal domain"/>
    <property type="match status" value="1"/>
</dbReference>
<dbReference type="Pfam" id="PF10458">
    <property type="entry name" value="Val_tRNA-synt_C"/>
    <property type="match status" value="1"/>
</dbReference>
<keyword evidence="8" id="KW-0030">Aminoacyl-tRNA synthetase</keyword>
<dbReference type="GO" id="GO:0005829">
    <property type="term" value="C:cytosol"/>
    <property type="evidence" value="ECO:0007669"/>
    <property type="project" value="TreeGrafter"/>
</dbReference>
<evidence type="ECO:0000313" key="19">
    <source>
        <dbReference type="Proteomes" id="UP000178606"/>
    </source>
</evidence>
<dbReference type="InterPro" id="IPR013155">
    <property type="entry name" value="M/V/L/I-tRNA-synth_anticd-bd"/>
</dbReference>
<dbReference type="Gene3D" id="1.10.730.10">
    <property type="entry name" value="Isoleucyl-tRNA Synthetase, Domain 1"/>
    <property type="match status" value="1"/>
</dbReference>
<dbReference type="PANTHER" id="PTHR11946:SF93">
    <property type="entry name" value="VALINE--TRNA LIGASE, CHLOROPLASTIC_MITOCHONDRIAL 2"/>
    <property type="match status" value="1"/>
</dbReference>
<evidence type="ECO:0000256" key="1">
    <source>
        <dbReference type="ARBA" id="ARBA00013169"/>
    </source>
</evidence>
<evidence type="ECO:0000259" key="17">
    <source>
        <dbReference type="Pfam" id="PF13603"/>
    </source>
</evidence>
<evidence type="ECO:0000313" key="18">
    <source>
        <dbReference type="EMBL" id="OGG46488.1"/>
    </source>
</evidence>
<feature type="non-terminal residue" evidence="18">
    <location>
        <position position="1"/>
    </location>
</feature>
<evidence type="ECO:0000256" key="12">
    <source>
        <dbReference type="NCBIfam" id="TIGR00422"/>
    </source>
</evidence>
<dbReference type="AlphaFoldDB" id="A0A1F6CB94"/>
<dbReference type="FunFam" id="1.10.730.10:FF:000014">
    <property type="entry name" value="Valine--tRNA ligase"/>
    <property type="match status" value="1"/>
</dbReference>
<dbReference type="InterPro" id="IPR002303">
    <property type="entry name" value="Valyl-tRNA_ligase"/>
</dbReference>
<feature type="coiled-coil region" evidence="13">
    <location>
        <begin position="667"/>
        <end position="694"/>
    </location>
</feature>
<dbReference type="InterPro" id="IPR002300">
    <property type="entry name" value="aa-tRNA-synth_Ia"/>
</dbReference>
<keyword evidence="7 13" id="KW-0175">Coiled coil</keyword>
<dbReference type="GO" id="GO:0004832">
    <property type="term" value="F:valine-tRNA ligase activity"/>
    <property type="evidence" value="ECO:0007669"/>
    <property type="project" value="UniProtKB-UniRule"/>
</dbReference>
<dbReference type="GO" id="GO:0002161">
    <property type="term" value="F:aminoacyl-tRNA deacylase activity"/>
    <property type="evidence" value="ECO:0007669"/>
    <property type="project" value="InterPro"/>
</dbReference>
<dbReference type="Pfam" id="PF08264">
    <property type="entry name" value="Anticodon_1"/>
    <property type="match status" value="1"/>
</dbReference>
<dbReference type="PANTHER" id="PTHR11946">
    <property type="entry name" value="VALYL-TRNA SYNTHETASES"/>
    <property type="match status" value="1"/>
</dbReference>
<dbReference type="InterPro" id="IPR009008">
    <property type="entry name" value="Val/Leu/Ile-tRNA-synth_edit"/>
</dbReference>
<comment type="similarity">
    <text evidence="11">Belongs to the class-I aminoacyl-tRNA synthetase family. ValS type 1 subfamily.</text>
</comment>
<dbReference type="SUPFAM" id="SSF47323">
    <property type="entry name" value="Anticodon-binding domain of a subclass of class I aminoacyl-tRNA synthetases"/>
    <property type="match status" value="1"/>
</dbReference>
<evidence type="ECO:0000259" key="16">
    <source>
        <dbReference type="Pfam" id="PF10458"/>
    </source>
</evidence>
<feature type="domain" description="Valyl-tRNA synthetase tRNA-binding arm" evidence="16">
    <location>
        <begin position="627"/>
        <end position="691"/>
    </location>
</feature>
<keyword evidence="6" id="KW-0648">Protein biosynthesis</keyword>
<evidence type="ECO:0000256" key="4">
    <source>
        <dbReference type="ARBA" id="ARBA00022741"/>
    </source>
</evidence>
<evidence type="ECO:0000256" key="6">
    <source>
        <dbReference type="ARBA" id="ARBA00022917"/>
    </source>
</evidence>
<dbReference type="FunFam" id="1.10.287.380:FF:000001">
    <property type="entry name" value="Valine--tRNA ligase"/>
    <property type="match status" value="1"/>
</dbReference>
<evidence type="ECO:0000256" key="9">
    <source>
        <dbReference type="ARBA" id="ARBA00024407"/>
    </source>
</evidence>
<keyword evidence="5" id="KW-0067">ATP-binding</keyword>
<dbReference type="Pfam" id="PF13603">
    <property type="entry name" value="tRNA-synt_1_2"/>
    <property type="match status" value="1"/>
</dbReference>
<evidence type="ECO:0000259" key="14">
    <source>
        <dbReference type="Pfam" id="PF00133"/>
    </source>
</evidence>
<reference evidence="18 19" key="1">
    <citation type="journal article" date="2016" name="Nat. Commun.">
        <title>Thousands of microbial genomes shed light on interconnected biogeochemical processes in an aquifer system.</title>
        <authorList>
            <person name="Anantharaman K."/>
            <person name="Brown C.T."/>
            <person name="Hug L.A."/>
            <person name="Sharon I."/>
            <person name="Castelle C.J."/>
            <person name="Probst A.J."/>
            <person name="Thomas B.C."/>
            <person name="Singh A."/>
            <person name="Wilkins M.J."/>
            <person name="Karaoz U."/>
            <person name="Brodie E.L."/>
            <person name="Williams K.H."/>
            <person name="Hubbard S.S."/>
            <person name="Banfield J.F."/>
        </authorList>
    </citation>
    <scope>NUCLEOTIDE SEQUENCE [LARGE SCALE GENOMIC DNA]</scope>
    <source>
        <strain evidence="19">RIFCSPLOWO2_12_FULL_64_10</strain>
    </source>
</reference>
<comment type="catalytic activity">
    <reaction evidence="10">
        <text>tRNA(Val) + L-valine + ATP = L-valyl-tRNA(Val) + AMP + diphosphate</text>
        <dbReference type="Rhea" id="RHEA:10704"/>
        <dbReference type="Rhea" id="RHEA-COMP:9672"/>
        <dbReference type="Rhea" id="RHEA-COMP:9708"/>
        <dbReference type="ChEBI" id="CHEBI:30616"/>
        <dbReference type="ChEBI" id="CHEBI:33019"/>
        <dbReference type="ChEBI" id="CHEBI:57762"/>
        <dbReference type="ChEBI" id="CHEBI:78442"/>
        <dbReference type="ChEBI" id="CHEBI:78537"/>
        <dbReference type="ChEBI" id="CHEBI:456215"/>
        <dbReference type="EC" id="6.1.1.9"/>
    </reaction>
</comment>
<dbReference type="InterPro" id="IPR025709">
    <property type="entry name" value="Leu_tRNA-synth_edit"/>
</dbReference>
<dbReference type="CDD" id="cd07962">
    <property type="entry name" value="Anticodon_Ia_Val"/>
    <property type="match status" value="1"/>
</dbReference>
<dbReference type="InterPro" id="IPR010978">
    <property type="entry name" value="tRNA-bd_arm"/>
</dbReference>
<dbReference type="FunFam" id="3.40.50.620:FF:000098">
    <property type="entry name" value="Valine--tRNA ligase"/>
    <property type="match status" value="1"/>
</dbReference>
<feature type="domain" description="Leucyl-tRNA synthetase editing" evidence="17">
    <location>
        <begin position="30"/>
        <end position="88"/>
    </location>
</feature>
<evidence type="ECO:0000256" key="8">
    <source>
        <dbReference type="ARBA" id="ARBA00023146"/>
    </source>
</evidence>
<proteinExistence type="inferred from homology"/>
<evidence type="ECO:0000256" key="5">
    <source>
        <dbReference type="ARBA" id="ARBA00022840"/>
    </source>
</evidence>
<dbReference type="GO" id="GO:0005524">
    <property type="term" value="F:ATP binding"/>
    <property type="evidence" value="ECO:0007669"/>
    <property type="project" value="UniProtKB-KW"/>
</dbReference>
<protein>
    <recommendedName>
        <fullName evidence="9 12">Valine--tRNA ligase</fullName>
        <ecNumber evidence="1 12">6.1.1.9</ecNumber>
    </recommendedName>
</protein>
<dbReference type="Gene3D" id="3.90.740.10">
    <property type="entry name" value="Valyl/Leucyl/Isoleucyl-tRNA synthetase, editing domain"/>
    <property type="match status" value="1"/>
</dbReference>
<dbReference type="InterPro" id="IPR037118">
    <property type="entry name" value="Val-tRNA_synth_C_sf"/>
</dbReference>
<dbReference type="SUPFAM" id="SSF52374">
    <property type="entry name" value="Nucleotidylyl transferase"/>
    <property type="match status" value="1"/>
</dbReference>
<evidence type="ECO:0000256" key="2">
    <source>
        <dbReference type="ARBA" id="ARBA00022490"/>
    </source>
</evidence>
<evidence type="ECO:0000256" key="7">
    <source>
        <dbReference type="ARBA" id="ARBA00023054"/>
    </source>
</evidence>
<organism evidence="18 19">
    <name type="scientific">Handelsmanbacteria sp. (strain RIFCSPLOWO2_12_FULL_64_10)</name>
    <dbReference type="NCBI Taxonomy" id="1817868"/>
    <lineage>
        <taxon>Bacteria</taxon>
        <taxon>Candidatus Handelsmaniibacteriota</taxon>
    </lineage>
</organism>
<evidence type="ECO:0000259" key="15">
    <source>
        <dbReference type="Pfam" id="PF08264"/>
    </source>
</evidence>
<keyword evidence="3 18" id="KW-0436">Ligase</keyword>
<comment type="caution">
    <text evidence="18">The sequence shown here is derived from an EMBL/GenBank/DDBJ whole genome shotgun (WGS) entry which is preliminary data.</text>
</comment>
<evidence type="ECO:0000256" key="3">
    <source>
        <dbReference type="ARBA" id="ARBA00022598"/>
    </source>
</evidence>
<dbReference type="Pfam" id="PF00133">
    <property type="entry name" value="tRNA-synt_1"/>
    <property type="match status" value="1"/>
</dbReference>
<feature type="domain" description="Aminoacyl-tRNA synthetase class Ia" evidence="14">
    <location>
        <begin position="133"/>
        <end position="349"/>
    </location>
</feature>
<dbReference type="InterPro" id="IPR019499">
    <property type="entry name" value="Val-tRNA_synth_tRNA-bd"/>
</dbReference>
<dbReference type="InterPro" id="IPR033705">
    <property type="entry name" value="Anticodon_Ia_Val"/>
</dbReference>
<dbReference type="EC" id="6.1.1.9" evidence="1 12"/>
<dbReference type="Proteomes" id="UP000178606">
    <property type="component" value="Unassembled WGS sequence"/>
</dbReference>
<keyword evidence="4" id="KW-0547">Nucleotide-binding</keyword>
<sequence>EIATTRPETILADTGIAVHPEDERFTDLIGRTAIVPVVDRPIPIIADDVVERGFGTGAVKVTPGHDPTDFEIGQRHDLPTFPVIGLDARMNQDAGHYAGMPVAEARGAFVDELRSLGRLVREVEHPHQVGHCDRCKTIVEPLVTDQWYLRMADVAANALAAVRDERIQIIPERFTKVYFNWLENIRDWCISRQLWWGHRIPVWTCSNGHVFASVDEPPSVCPECHSPHLMQDPDVLDTWFSSALWPFSTLGWPDDTEDLRRFYPTTVMETGYDILFFWVARMIMMGLEMTGDVPFRQVYLHGLIRVGREKMSKTKGNVLNPLDLMGEYGTDALRLAILTGTTPGNDTQLSTERLEANRNFVNKLWNAGRFVMANVEGWPARDLAAPIGVAPEADSEADRWIVSRADEATAHVTRLLEDFQFGEAARTIHDFLWGEFCDWYVEIAKIQMRDAQSDAERRAVGTNLAWVFEHTLRLLHPFAPFVTEEIWQRLVRGWISTRVGPGGLPVILERFRPGGVPESIMVAPWPKSSGVSDTAAEERLDAVTEIVRAVRNVRSEYKVDPGRWVPATIVAGSNADFFRRTATIIGELPGSKLRPVEVVESADATEDAVAIVAGGATLHIPLAGLVDVAQERGRLERERGQTMGEIERAVTLLGRPGFAEKARADVVAKEREKLEGLRERLAKLDERLAALAGS</sequence>
<dbReference type="GO" id="GO:0006438">
    <property type="term" value="P:valyl-tRNA aminoacylation"/>
    <property type="evidence" value="ECO:0007669"/>
    <property type="project" value="UniProtKB-UniRule"/>
</dbReference>
<dbReference type="SUPFAM" id="SSF46589">
    <property type="entry name" value="tRNA-binding arm"/>
    <property type="match status" value="1"/>
</dbReference>
<dbReference type="PRINTS" id="PR00986">
    <property type="entry name" value="TRNASYNTHVAL"/>
</dbReference>
<evidence type="ECO:0000256" key="13">
    <source>
        <dbReference type="SAM" id="Coils"/>
    </source>
</evidence>
<gene>
    <name evidence="18" type="ORF">A3F84_21415</name>
</gene>
<dbReference type="SUPFAM" id="SSF50677">
    <property type="entry name" value="ValRS/IleRS/LeuRS editing domain"/>
    <property type="match status" value="1"/>
</dbReference>
<dbReference type="NCBIfam" id="NF004349">
    <property type="entry name" value="PRK05729.1"/>
    <property type="match status" value="1"/>
</dbReference>
<dbReference type="EMBL" id="MFKF01000310">
    <property type="protein sequence ID" value="OGG46488.1"/>
    <property type="molecule type" value="Genomic_DNA"/>
</dbReference>
<accession>A0A1F6CB94</accession>
<evidence type="ECO:0000256" key="10">
    <source>
        <dbReference type="ARBA" id="ARBA00047552"/>
    </source>
</evidence>
<dbReference type="Gene3D" id="3.40.50.620">
    <property type="entry name" value="HUPs"/>
    <property type="match status" value="1"/>
</dbReference>
<name>A0A1F6CB94_HANXR</name>
<dbReference type="InterPro" id="IPR009080">
    <property type="entry name" value="tRNAsynth_Ia_anticodon-bd"/>
</dbReference>
<keyword evidence="2" id="KW-0963">Cytoplasm</keyword>
<evidence type="ECO:0000256" key="11">
    <source>
        <dbReference type="ARBA" id="ARBA00060830"/>
    </source>
</evidence>
<dbReference type="NCBIfam" id="TIGR00422">
    <property type="entry name" value="valS"/>
    <property type="match status" value="1"/>
</dbReference>
<dbReference type="InterPro" id="IPR014729">
    <property type="entry name" value="Rossmann-like_a/b/a_fold"/>
</dbReference>
<feature type="domain" description="Methionyl/Valyl/Leucyl/Isoleucyl-tRNA synthetase anticodon-binding" evidence="15">
    <location>
        <begin position="398"/>
        <end position="562"/>
    </location>
</feature>